<evidence type="ECO:0000259" key="13">
    <source>
        <dbReference type="PROSITE" id="PS50109"/>
    </source>
</evidence>
<evidence type="ECO:0000256" key="9">
    <source>
        <dbReference type="ARBA" id="ARBA00023012"/>
    </source>
</evidence>
<feature type="domain" description="Response regulatory" evidence="14">
    <location>
        <begin position="981"/>
        <end position="1098"/>
    </location>
</feature>
<gene>
    <name evidence="16" type="ORF">GCM10009854_31500</name>
</gene>
<dbReference type="Pfam" id="PF13185">
    <property type="entry name" value="GAF_2"/>
    <property type="match status" value="1"/>
</dbReference>
<keyword evidence="6" id="KW-0812">Transmembrane</keyword>
<dbReference type="SUPFAM" id="SSF58104">
    <property type="entry name" value="Methyl-accepting chemotaxis protein (MCP) signaling domain"/>
    <property type="match status" value="2"/>
</dbReference>
<dbReference type="CDD" id="cd00082">
    <property type="entry name" value="HisKA"/>
    <property type="match status" value="1"/>
</dbReference>
<evidence type="ECO:0000256" key="6">
    <source>
        <dbReference type="ARBA" id="ARBA00022692"/>
    </source>
</evidence>
<dbReference type="InterPro" id="IPR011006">
    <property type="entry name" value="CheY-like_superfamily"/>
</dbReference>
<keyword evidence="4 10" id="KW-0597">Phosphoprotein</keyword>
<dbReference type="Pfam" id="PF00072">
    <property type="entry name" value="Response_reg"/>
    <property type="match status" value="1"/>
</dbReference>
<dbReference type="SMART" id="SM00448">
    <property type="entry name" value="REC"/>
    <property type="match status" value="1"/>
</dbReference>
<dbReference type="PROSITE" id="PS50110">
    <property type="entry name" value="RESPONSE_REGULATORY"/>
    <property type="match status" value="1"/>
</dbReference>
<protein>
    <recommendedName>
        <fullName evidence="3">histidine kinase</fullName>
        <ecNumber evidence="3">2.7.13.3</ecNumber>
    </recommendedName>
</protein>
<dbReference type="InterPro" id="IPR005467">
    <property type="entry name" value="His_kinase_dom"/>
</dbReference>
<evidence type="ECO:0000256" key="10">
    <source>
        <dbReference type="PROSITE-ProRule" id="PRU00169"/>
    </source>
</evidence>
<feature type="domain" description="HAMP" evidence="15">
    <location>
        <begin position="100"/>
        <end position="152"/>
    </location>
</feature>
<name>A0ABN3GH16_9PSEU</name>
<dbReference type="InterPro" id="IPR036890">
    <property type="entry name" value="HATPase_C_sf"/>
</dbReference>
<evidence type="ECO:0000256" key="11">
    <source>
        <dbReference type="SAM" id="Coils"/>
    </source>
</evidence>
<dbReference type="PANTHER" id="PTHR45339:SF1">
    <property type="entry name" value="HYBRID SIGNAL TRANSDUCTION HISTIDINE KINASE J"/>
    <property type="match status" value="1"/>
</dbReference>
<evidence type="ECO:0000256" key="2">
    <source>
        <dbReference type="ARBA" id="ARBA00004236"/>
    </source>
</evidence>
<feature type="modified residue" description="4-aspartylphosphate" evidence="10">
    <location>
        <position position="1031"/>
    </location>
</feature>
<evidence type="ECO:0000256" key="3">
    <source>
        <dbReference type="ARBA" id="ARBA00012438"/>
    </source>
</evidence>
<dbReference type="EC" id="2.7.13.3" evidence="3"/>
<keyword evidence="8" id="KW-1133">Transmembrane helix</keyword>
<dbReference type="Gene3D" id="3.30.565.10">
    <property type="entry name" value="Histidine kinase-like ATPase, C-terminal domain"/>
    <property type="match status" value="1"/>
</dbReference>
<feature type="domain" description="Histidine kinase" evidence="13">
    <location>
        <begin position="681"/>
        <end position="913"/>
    </location>
</feature>
<dbReference type="SMART" id="SM00065">
    <property type="entry name" value="GAF"/>
    <property type="match status" value="1"/>
</dbReference>
<evidence type="ECO:0000256" key="8">
    <source>
        <dbReference type="ARBA" id="ARBA00022989"/>
    </source>
</evidence>
<evidence type="ECO:0000259" key="14">
    <source>
        <dbReference type="PROSITE" id="PS50110"/>
    </source>
</evidence>
<dbReference type="PROSITE" id="PS50885">
    <property type="entry name" value="HAMP"/>
    <property type="match status" value="4"/>
</dbReference>
<dbReference type="Gene3D" id="3.40.50.2300">
    <property type="match status" value="1"/>
</dbReference>
<dbReference type="Gene3D" id="1.10.287.130">
    <property type="match status" value="1"/>
</dbReference>
<evidence type="ECO:0000256" key="1">
    <source>
        <dbReference type="ARBA" id="ARBA00000085"/>
    </source>
</evidence>
<comment type="subcellular location">
    <subcellularLocation>
        <location evidence="2">Cell membrane</location>
    </subcellularLocation>
</comment>
<dbReference type="InterPro" id="IPR003661">
    <property type="entry name" value="HisK_dim/P_dom"/>
</dbReference>
<dbReference type="InterPro" id="IPR004358">
    <property type="entry name" value="Sig_transdc_His_kin-like_C"/>
</dbReference>
<keyword evidence="8" id="KW-0472">Membrane</keyword>
<keyword evidence="5" id="KW-0808">Transferase</keyword>
<dbReference type="SMART" id="SM00388">
    <property type="entry name" value="HisKA"/>
    <property type="match status" value="1"/>
</dbReference>
<dbReference type="Gene3D" id="1.20.120.1530">
    <property type="match status" value="3"/>
</dbReference>
<reference evidence="16 17" key="1">
    <citation type="journal article" date="2019" name="Int. J. Syst. Evol. Microbiol.">
        <title>The Global Catalogue of Microorganisms (GCM) 10K type strain sequencing project: providing services to taxonomists for standard genome sequencing and annotation.</title>
        <authorList>
            <consortium name="The Broad Institute Genomics Platform"/>
            <consortium name="The Broad Institute Genome Sequencing Center for Infectious Disease"/>
            <person name="Wu L."/>
            <person name="Ma J."/>
        </authorList>
    </citation>
    <scope>NUCLEOTIDE SEQUENCE [LARGE SCALE GENOMIC DNA]</scope>
    <source>
        <strain evidence="16 17">JCM 16221</strain>
    </source>
</reference>
<dbReference type="InterPro" id="IPR029016">
    <property type="entry name" value="GAF-like_dom_sf"/>
</dbReference>
<keyword evidence="17" id="KW-1185">Reference proteome</keyword>
<accession>A0ABN3GH16</accession>
<organism evidence="16 17">
    <name type="scientific">Saccharopolyspora halophila</name>
    <dbReference type="NCBI Taxonomy" id="405551"/>
    <lineage>
        <taxon>Bacteria</taxon>
        <taxon>Bacillati</taxon>
        <taxon>Actinomycetota</taxon>
        <taxon>Actinomycetes</taxon>
        <taxon>Pseudonocardiales</taxon>
        <taxon>Pseudonocardiaceae</taxon>
        <taxon>Saccharopolyspora</taxon>
    </lineage>
</organism>
<dbReference type="EMBL" id="BAAARA010000010">
    <property type="protein sequence ID" value="GAA2351427.1"/>
    <property type="molecule type" value="Genomic_DNA"/>
</dbReference>
<comment type="catalytic activity">
    <reaction evidence="1">
        <text>ATP + protein L-histidine = ADP + protein N-phospho-L-histidine.</text>
        <dbReference type="EC" id="2.7.13.3"/>
    </reaction>
</comment>
<comment type="caution">
    <text evidence="16">The sequence shown here is derived from an EMBL/GenBank/DDBJ whole genome shotgun (WGS) entry which is preliminary data.</text>
</comment>
<dbReference type="Proteomes" id="UP001501218">
    <property type="component" value="Unassembled WGS sequence"/>
</dbReference>
<dbReference type="CDD" id="cd17546">
    <property type="entry name" value="REC_hyHK_CKI1_RcsC-like"/>
    <property type="match status" value="1"/>
</dbReference>
<dbReference type="SUPFAM" id="SSF47384">
    <property type="entry name" value="Homodimeric domain of signal transducing histidine kinase"/>
    <property type="match status" value="1"/>
</dbReference>
<feature type="domain" description="HAMP" evidence="15">
    <location>
        <begin position="192"/>
        <end position="244"/>
    </location>
</feature>
<dbReference type="PANTHER" id="PTHR45339">
    <property type="entry name" value="HYBRID SIGNAL TRANSDUCTION HISTIDINE KINASE J"/>
    <property type="match status" value="1"/>
</dbReference>
<sequence>MSSQPPERDEAAQALARLVPALRELRDGNFRRRLVASGPAAEAAEVFNELAERNGRLLAELDRLGSAVARGEWQVEPIDLGPAHQGRWGDVADAINDVGAGISAQLREIADVARTVAAGDLNRQITVEAYGEMGELKDTINGMVDRLSAFAGEISRVSREVAREGRLGSQAEVPGAEGVWRGLVDSVNYMADNLTVQLRSIAQVATAVARGNLTQKIDVDARGEIFELKSTINTMVDQLSAFASEVTRVAREVGTEGKLGGQARVHGVAGTWQDLTDNVNIMADNLTGQVRNIAEVTKAVARGDLSKKIDVDARGEILELKSTINTMVDQLSAFASEVTRVAKEVGTEGKLGGQAEVADVSGTWRRLTESVNSLAGNLTTQVRAIAQVATAVTDGDLSQQITVDASGEVAELKDNVNAMIGNLRETTRANRDQDWLKTNLARLSALMKGQRDLVELAQLIMSEVAPLVSAHAGAFFLARTTDEGKTVLEHAAGYGRVVDEQEPLRFRLGESLVGQAAADRRTVVVQEAPPDYVRIGSGLGSASPKQLVLLPVLFEGEVLGVIELATIESFGPVHLDLLERLRETIGIEANTIIVNSRTEALLTESQHLTSELQARSDQLQEQRSELQRSNAELEDKAALLASRNRDIENKNLEIEQARQELEDRARQLSLASAYKSEFLANMSHELRTPLNSILILAKLLADNMGGNLTEEQADLARTVHQAGSDLLQLINDVLDLSKVEAGQMRLLSEEVEVGELAGQLEQLYRPQAADKGLEFNVVVSASLPPSLRTDRNRLEQVLRNLLSNAIKFTDTGVVELRIRPAQPTEVQLPELRGARQRVVFTVRDTGIGIAADKLDHIFEAFQQADGTTVRKYGGTGLGLSISREFSELLGGELQVRSEPGQGSSFSLYLASEPGPSGETEGESGTGSGEVEQPPLPRAPTEAESSMDVAVEGIDPPPSATEPKAPPERPRLSGTARFNGEKVLVVDDDERGLRAMRTLLEQHGLQVVHAGNAVDGLQALREHGDILVVLMDVMMPSLDGNETIRLIREMPRYRDLAIIAVTAKAMQIDRERSLAAGATAHLTKPVDADRLFELLSEHLPAGLATEG</sequence>
<dbReference type="SUPFAM" id="SSF55781">
    <property type="entry name" value="GAF domain-like"/>
    <property type="match status" value="1"/>
</dbReference>
<dbReference type="CDD" id="cd16922">
    <property type="entry name" value="HATPase_EvgS-ArcB-TorS-like"/>
    <property type="match status" value="1"/>
</dbReference>
<evidence type="ECO:0000256" key="4">
    <source>
        <dbReference type="ARBA" id="ARBA00022553"/>
    </source>
</evidence>
<evidence type="ECO:0000259" key="15">
    <source>
        <dbReference type="PROSITE" id="PS50885"/>
    </source>
</evidence>
<evidence type="ECO:0000256" key="7">
    <source>
        <dbReference type="ARBA" id="ARBA00022777"/>
    </source>
</evidence>
<dbReference type="Pfam" id="PF02518">
    <property type="entry name" value="HATPase_c"/>
    <property type="match status" value="1"/>
</dbReference>
<evidence type="ECO:0000313" key="17">
    <source>
        <dbReference type="Proteomes" id="UP001501218"/>
    </source>
</evidence>
<dbReference type="SMART" id="SM00387">
    <property type="entry name" value="HATPase_c"/>
    <property type="match status" value="1"/>
</dbReference>
<dbReference type="PROSITE" id="PS50109">
    <property type="entry name" value="HIS_KIN"/>
    <property type="match status" value="1"/>
</dbReference>
<dbReference type="PRINTS" id="PR00344">
    <property type="entry name" value="BCTRLSENSOR"/>
</dbReference>
<dbReference type="InterPro" id="IPR003018">
    <property type="entry name" value="GAF"/>
</dbReference>
<feature type="domain" description="HAMP" evidence="15">
    <location>
        <begin position="376"/>
        <end position="428"/>
    </location>
</feature>
<feature type="region of interest" description="Disordered" evidence="12">
    <location>
        <begin position="895"/>
        <end position="975"/>
    </location>
</feature>
<dbReference type="SUPFAM" id="SSF52172">
    <property type="entry name" value="CheY-like"/>
    <property type="match status" value="1"/>
</dbReference>
<dbReference type="InterPro" id="IPR003594">
    <property type="entry name" value="HATPase_dom"/>
</dbReference>
<feature type="domain" description="HAMP" evidence="15">
    <location>
        <begin position="284"/>
        <end position="336"/>
    </location>
</feature>
<keyword evidence="9" id="KW-0902">Two-component regulatory system</keyword>
<dbReference type="Pfam" id="PF00512">
    <property type="entry name" value="HisKA"/>
    <property type="match status" value="1"/>
</dbReference>
<evidence type="ECO:0000256" key="5">
    <source>
        <dbReference type="ARBA" id="ARBA00022679"/>
    </source>
</evidence>
<proteinExistence type="predicted"/>
<dbReference type="Gene3D" id="3.30.450.40">
    <property type="match status" value="1"/>
</dbReference>
<evidence type="ECO:0000313" key="16">
    <source>
        <dbReference type="EMBL" id="GAA2351427.1"/>
    </source>
</evidence>
<feature type="coiled-coil region" evidence="11">
    <location>
        <begin position="609"/>
        <end position="671"/>
    </location>
</feature>
<dbReference type="SUPFAM" id="SSF55874">
    <property type="entry name" value="ATPase domain of HSP90 chaperone/DNA topoisomerase II/histidine kinase"/>
    <property type="match status" value="1"/>
</dbReference>
<dbReference type="SMART" id="SM00304">
    <property type="entry name" value="HAMP"/>
    <property type="match status" value="4"/>
</dbReference>
<evidence type="ECO:0000256" key="12">
    <source>
        <dbReference type="SAM" id="MobiDB-lite"/>
    </source>
</evidence>
<dbReference type="Pfam" id="PF00672">
    <property type="entry name" value="HAMP"/>
    <property type="match status" value="4"/>
</dbReference>
<keyword evidence="7" id="KW-0418">Kinase</keyword>
<keyword evidence="11" id="KW-0175">Coiled coil</keyword>
<dbReference type="CDD" id="cd06225">
    <property type="entry name" value="HAMP"/>
    <property type="match status" value="4"/>
</dbReference>
<dbReference type="InterPro" id="IPR036097">
    <property type="entry name" value="HisK_dim/P_sf"/>
</dbReference>
<dbReference type="InterPro" id="IPR001789">
    <property type="entry name" value="Sig_transdc_resp-reg_receiver"/>
</dbReference>
<dbReference type="InterPro" id="IPR003660">
    <property type="entry name" value="HAMP_dom"/>
</dbReference>